<gene>
    <name evidence="2" type="ORF">Bca52824_046412</name>
</gene>
<dbReference type="AlphaFoldDB" id="A0A8X7RCN8"/>
<sequence>MNPRGECKHWYTNQGSSESVGRNNNLFGHDQEIPLENLLPNRLVRKRPETNDSESSVQGPRSMRRDNPIEPSS</sequence>
<feature type="compositionally biased region" description="Basic and acidic residues" evidence="1">
    <location>
        <begin position="63"/>
        <end position="73"/>
    </location>
</feature>
<proteinExistence type="predicted"/>
<keyword evidence="3" id="KW-1185">Reference proteome</keyword>
<feature type="compositionally biased region" description="Polar residues" evidence="1">
    <location>
        <begin position="11"/>
        <end position="26"/>
    </location>
</feature>
<evidence type="ECO:0000313" key="3">
    <source>
        <dbReference type="Proteomes" id="UP000886595"/>
    </source>
</evidence>
<dbReference type="Proteomes" id="UP000886595">
    <property type="component" value="Unassembled WGS sequence"/>
</dbReference>
<feature type="region of interest" description="Disordered" evidence="1">
    <location>
        <begin position="1"/>
        <end position="73"/>
    </location>
</feature>
<evidence type="ECO:0000313" key="2">
    <source>
        <dbReference type="EMBL" id="KAG2286808.1"/>
    </source>
</evidence>
<organism evidence="2 3">
    <name type="scientific">Brassica carinata</name>
    <name type="common">Ethiopian mustard</name>
    <name type="synonym">Abyssinian cabbage</name>
    <dbReference type="NCBI Taxonomy" id="52824"/>
    <lineage>
        <taxon>Eukaryota</taxon>
        <taxon>Viridiplantae</taxon>
        <taxon>Streptophyta</taxon>
        <taxon>Embryophyta</taxon>
        <taxon>Tracheophyta</taxon>
        <taxon>Spermatophyta</taxon>
        <taxon>Magnoliopsida</taxon>
        <taxon>eudicotyledons</taxon>
        <taxon>Gunneridae</taxon>
        <taxon>Pentapetalae</taxon>
        <taxon>rosids</taxon>
        <taxon>malvids</taxon>
        <taxon>Brassicales</taxon>
        <taxon>Brassicaceae</taxon>
        <taxon>Brassiceae</taxon>
        <taxon>Brassica</taxon>
    </lineage>
</organism>
<protein>
    <submittedName>
        <fullName evidence="2">Uncharacterized protein</fullName>
    </submittedName>
</protein>
<name>A0A8X7RCN8_BRACI</name>
<dbReference type="EMBL" id="JAAMPC010000010">
    <property type="protein sequence ID" value="KAG2286808.1"/>
    <property type="molecule type" value="Genomic_DNA"/>
</dbReference>
<reference evidence="2 3" key="1">
    <citation type="submission" date="2020-02" db="EMBL/GenBank/DDBJ databases">
        <authorList>
            <person name="Ma Q."/>
            <person name="Huang Y."/>
            <person name="Song X."/>
            <person name="Pei D."/>
        </authorList>
    </citation>
    <scope>NUCLEOTIDE SEQUENCE [LARGE SCALE GENOMIC DNA]</scope>
    <source>
        <strain evidence="2">Sxm20200214</strain>
        <tissue evidence="2">Leaf</tissue>
    </source>
</reference>
<evidence type="ECO:0000256" key="1">
    <source>
        <dbReference type="SAM" id="MobiDB-lite"/>
    </source>
</evidence>
<comment type="caution">
    <text evidence="2">The sequence shown here is derived from an EMBL/GenBank/DDBJ whole genome shotgun (WGS) entry which is preliminary data.</text>
</comment>
<accession>A0A8X7RCN8</accession>